<dbReference type="InterPro" id="IPR010730">
    <property type="entry name" value="HET"/>
</dbReference>
<accession>A0A6A5KN94</accession>
<organism evidence="2 3">
    <name type="scientific">Decorospora gaudefroyi</name>
    <dbReference type="NCBI Taxonomy" id="184978"/>
    <lineage>
        <taxon>Eukaryota</taxon>
        <taxon>Fungi</taxon>
        <taxon>Dikarya</taxon>
        <taxon>Ascomycota</taxon>
        <taxon>Pezizomycotina</taxon>
        <taxon>Dothideomycetes</taxon>
        <taxon>Pleosporomycetidae</taxon>
        <taxon>Pleosporales</taxon>
        <taxon>Pleosporineae</taxon>
        <taxon>Pleosporaceae</taxon>
        <taxon>Decorospora</taxon>
    </lineage>
</organism>
<keyword evidence="3" id="KW-1185">Reference proteome</keyword>
<dbReference type="Proteomes" id="UP000800040">
    <property type="component" value="Unassembled WGS sequence"/>
</dbReference>
<sequence length="1037" mass="116203">MVEFLLSAAIRRKYWFCECMLAGAKHNILKKPLCGQTHECHKVILAELRYTTRLSMLLLVYPCAAKATFVSRSPAPHGSRNMCESVCSRYRTDGTGVGKASTIMASYFPSRLLRHNDGKFSVVDPRSEHIDRFDIISYTWGDKVDPYSCDIPGVDWVLTIAEEKLNDIKRLMEREGIKYLWADCVCINQTDETEKSVEVSRMFEYYKSADRCHILLDMPAIWDPQVIVDDLKFVDHVLSHMEGSALASGAPGILAGERHRLQTWAQADWAFSVPRTTVGSAAIDMGVLNCYATCVNHVQSLFRNLYFTRVWTFQEMILGKNVVMWAIDRQEVSCIGELNTWIGLAVDSMDKAYKLQAWIRNSRVMVSASINTILRVIDEDFVSLSSLQLQVRGIESARTDIINGGPHWWYENEKGVANIFSAVSIVPRECRDDADIFRGLLGVFSGLFTAEEIKEQMSGNDIERISFHFFRQLSTKTNSAWTKLAISSGERGEWDWIPVVENYSGKMTTDCFAGVVNLGRLKSKGQAKAKAMTGLSGVPKKYMKIRLSQRSENGEFYFKFKGCNCGKKITTGMFSKEKIPIHDQPRSVVRDETGKMLVQCATILGCLIDPNSNVVEYRRRLLRKLRPNWNTTDPSAKPTAWEDRCVSGTFWENPHPHYLKAHNMSMNYRMVDVISCESRLWNDRTANISCEVVVNCGCSIVAPFALIFEALTAVRGSALGDTTAVLDPDNRIILRDGLGLVQIGDVGKTFNLVAYGGDVNAHRSFASACRRIKEEKPVVPSVPWPWGRALVKEEFSHGITDQMRDYGYVETGGSGNLLISRNHRIGRYKIIGVCIDEYIQNQKGRKAALVLGYSLHRNARRSPTLIGANQAPLRWETAKMSGCQDITKVSSTSQTPKQLDSTRKEITPAFLTLAAPRCTSRDGRPQALMDARRRHNQAATISVSDKFEVLLVLHVLVKRYAGPTRLFDSACDYRGVNSALSPLSKLSYSQTTLQRWAYEKPMKRPGAEGATATRSACSAPCYITATMTTIPRAGSAT</sequence>
<protein>
    <recommendedName>
        <fullName evidence="1">Heterokaryon incompatibility domain-containing protein</fullName>
    </recommendedName>
</protein>
<evidence type="ECO:0000259" key="1">
    <source>
        <dbReference type="Pfam" id="PF06985"/>
    </source>
</evidence>
<dbReference type="OrthoDB" id="2157530at2759"/>
<dbReference type="PANTHER" id="PTHR24148:SF64">
    <property type="entry name" value="HETEROKARYON INCOMPATIBILITY DOMAIN-CONTAINING PROTEIN"/>
    <property type="match status" value="1"/>
</dbReference>
<name>A0A6A5KN94_9PLEO</name>
<evidence type="ECO:0000313" key="2">
    <source>
        <dbReference type="EMBL" id="KAF1837630.1"/>
    </source>
</evidence>
<dbReference type="AlphaFoldDB" id="A0A6A5KN94"/>
<dbReference type="PANTHER" id="PTHR24148">
    <property type="entry name" value="ANKYRIN REPEAT DOMAIN-CONTAINING PROTEIN 39 HOMOLOG-RELATED"/>
    <property type="match status" value="1"/>
</dbReference>
<proteinExistence type="predicted"/>
<dbReference type="Pfam" id="PF06985">
    <property type="entry name" value="HET"/>
    <property type="match status" value="1"/>
</dbReference>
<dbReference type="InterPro" id="IPR052895">
    <property type="entry name" value="HetReg/Transcr_Mod"/>
</dbReference>
<dbReference type="EMBL" id="ML975259">
    <property type="protein sequence ID" value="KAF1837630.1"/>
    <property type="molecule type" value="Genomic_DNA"/>
</dbReference>
<evidence type="ECO:0000313" key="3">
    <source>
        <dbReference type="Proteomes" id="UP000800040"/>
    </source>
</evidence>
<reference evidence="2" key="1">
    <citation type="submission" date="2020-01" db="EMBL/GenBank/DDBJ databases">
        <authorList>
            <consortium name="DOE Joint Genome Institute"/>
            <person name="Haridas S."/>
            <person name="Albert R."/>
            <person name="Binder M."/>
            <person name="Bloem J."/>
            <person name="Labutti K."/>
            <person name="Salamov A."/>
            <person name="Andreopoulos B."/>
            <person name="Baker S.E."/>
            <person name="Barry K."/>
            <person name="Bills G."/>
            <person name="Bluhm B.H."/>
            <person name="Cannon C."/>
            <person name="Castanera R."/>
            <person name="Culley D.E."/>
            <person name="Daum C."/>
            <person name="Ezra D."/>
            <person name="Gonzalez J.B."/>
            <person name="Henrissat B."/>
            <person name="Kuo A."/>
            <person name="Liang C."/>
            <person name="Lipzen A."/>
            <person name="Lutzoni F."/>
            <person name="Magnuson J."/>
            <person name="Mondo S."/>
            <person name="Nolan M."/>
            <person name="Ohm R."/>
            <person name="Pangilinan J."/>
            <person name="Park H.-J."/>
            <person name="Ramirez L."/>
            <person name="Alfaro M."/>
            <person name="Sun H."/>
            <person name="Tritt A."/>
            <person name="Yoshinaga Y."/>
            <person name="Zwiers L.-H."/>
            <person name="Turgeon B.G."/>
            <person name="Goodwin S.B."/>
            <person name="Spatafora J.W."/>
            <person name="Crous P.W."/>
            <person name="Grigoriev I.V."/>
        </authorList>
    </citation>
    <scope>NUCLEOTIDE SEQUENCE</scope>
    <source>
        <strain evidence="2">P77</strain>
    </source>
</reference>
<feature type="domain" description="Heterokaryon incompatibility" evidence="1">
    <location>
        <begin position="134"/>
        <end position="315"/>
    </location>
</feature>
<gene>
    <name evidence="2" type="ORF">BDW02DRAFT_576916</name>
</gene>